<evidence type="ECO:0000256" key="5">
    <source>
        <dbReference type="ARBA" id="ARBA00023136"/>
    </source>
</evidence>
<dbReference type="PANTHER" id="PTHR23506:SF26">
    <property type="entry name" value="MFS-TYPE TRANSPORTER SLC18B1"/>
    <property type="match status" value="1"/>
</dbReference>
<sequence>METMPERPWANARMIIILAALYLVYFVVFAAYALYVPFFPSEAADKGVSSTVVGLIFGTYPFVVFIFSAVFGFLIPKYGARFVLLSGIFICGGSLILFGFCDSLSDTTIFTVFCFLLRTTSAIGGAAAETSCISILIEKFPNNVGAVTGAAETFTGIGFSLGPALGGFLYSAGGFKLPFIVMGCVMISTIPAIAALLQKQAFEETHEESTSFFKALRIPGVFMSALSYVIIGCSFGYLEPIFEPHMKQLGENSAQIGLMFLLYSGVYATLAPAIGWLGDKTKWYRGFLILGFTGFGIGYLMLGPAPFLTFLPQRFFSSSCLFFIYRATIGPSIAGIFSENLGFQWATSVS</sequence>
<feature type="transmembrane region" description="Helical" evidence="6">
    <location>
        <begin position="12"/>
        <end position="35"/>
    </location>
</feature>
<evidence type="ECO:0000256" key="6">
    <source>
        <dbReference type="SAM" id="Phobius"/>
    </source>
</evidence>
<proteinExistence type="predicted"/>
<evidence type="ECO:0000256" key="4">
    <source>
        <dbReference type="ARBA" id="ARBA00022989"/>
    </source>
</evidence>
<feature type="domain" description="Major facilitator superfamily (MFS) profile" evidence="7">
    <location>
        <begin position="17"/>
        <end position="350"/>
    </location>
</feature>
<comment type="subcellular location">
    <subcellularLocation>
        <location evidence="1">Membrane</location>
        <topology evidence="1">Multi-pass membrane protein</topology>
    </subcellularLocation>
</comment>
<evidence type="ECO:0000259" key="7">
    <source>
        <dbReference type="PROSITE" id="PS50850"/>
    </source>
</evidence>
<keyword evidence="2" id="KW-0813">Transport</keyword>
<feature type="transmembrane region" description="Helical" evidence="6">
    <location>
        <begin position="284"/>
        <end position="303"/>
    </location>
</feature>
<feature type="transmembrane region" description="Helical" evidence="6">
    <location>
        <begin position="82"/>
        <end position="100"/>
    </location>
</feature>
<evidence type="ECO:0000256" key="3">
    <source>
        <dbReference type="ARBA" id="ARBA00022692"/>
    </source>
</evidence>
<evidence type="ECO:0000313" key="9">
    <source>
        <dbReference type="Proteomes" id="UP001159427"/>
    </source>
</evidence>
<feature type="transmembrane region" description="Helical" evidence="6">
    <location>
        <begin position="218"/>
        <end position="238"/>
    </location>
</feature>
<dbReference type="PROSITE" id="PS50850">
    <property type="entry name" value="MFS"/>
    <property type="match status" value="1"/>
</dbReference>
<feature type="non-terminal residue" evidence="8">
    <location>
        <position position="350"/>
    </location>
</feature>
<evidence type="ECO:0000313" key="8">
    <source>
        <dbReference type="EMBL" id="CAH3190170.1"/>
    </source>
</evidence>
<evidence type="ECO:0000256" key="1">
    <source>
        <dbReference type="ARBA" id="ARBA00004141"/>
    </source>
</evidence>
<dbReference type="InterPro" id="IPR020846">
    <property type="entry name" value="MFS_dom"/>
</dbReference>
<keyword evidence="9" id="KW-1185">Reference proteome</keyword>
<keyword evidence="5 6" id="KW-0472">Membrane</keyword>
<dbReference type="EMBL" id="CALNXI010002712">
    <property type="protein sequence ID" value="CAH3190170.1"/>
    <property type="molecule type" value="Genomic_DNA"/>
</dbReference>
<feature type="transmembrane region" description="Helical" evidence="6">
    <location>
        <begin position="177"/>
        <end position="197"/>
    </location>
</feature>
<reference evidence="8 9" key="1">
    <citation type="submission" date="2022-05" db="EMBL/GenBank/DDBJ databases">
        <authorList>
            <consortium name="Genoscope - CEA"/>
            <person name="William W."/>
        </authorList>
    </citation>
    <scope>NUCLEOTIDE SEQUENCE [LARGE SCALE GENOMIC DNA]</scope>
</reference>
<dbReference type="SUPFAM" id="SSF103473">
    <property type="entry name" value="MFS general substrate transporter"/>
    <property type="match status" value="1"/>
</dbReference>
<accession>A0ABN8SIX4</accession>
<dbReference type="InterPro" id="IPR011701">
    <property type="entry name" value="MFS"/>
</dbReference>
<dbReference type="Pfam" id="PF07690">
    <property type="entry name" value="MFS_1"/>
    <property type="match status" value="1"/>
</dbReference>
<keyword evidence="3 6" id="KW-0812">Transmembrane</keyword>
<dbReference type="Gene3D" id="1.20.1250.20">
    <property type="entry name" value="MFS general substrate transporter like domains"/>
    <property type="match status" value="2"/>
</dbReference>
<dbReference type="InterPro" id="IPR050930">
    <property type="entry name" value="MFS_Vesicular_Transporter"/>
</dbReference>
<name>A0ABN8SIX4_9CNID</name>
<protein>
    <recommendedName>
        <fullName evidence="7">Major facilitator superfamily (MFS) profile domain-containing protein</fullName>
    </recommendedName>
</protein>
<feature type="transmembrane region" description="Helical" evidence="6">
    <location>
        <begin position="258"/>
        <end position="277"/>
    </location>
</feature>
<gene>
    <name evidence="8" type="ORF">PEVE_00020210</name>
</gene>
<dbReference type="PANTHER" id="PTHR23506">
    <property type="entry name" value="GH10249P"/>
    <property type="match status" value="1"/>
</dbReference>
<comment type="caution">
    <text evidence="8">The sequence shown here is derived from an EMBL/GenBank/DDBJ whole genome shotgun (WGS) entry which is preliminary data.</text>
</comment>
<organism evidence="8 9">
    <name type="scientific">Porites evermanni</name>
    <dbReference type="NCBI Taxonomy" id="104178"/>
    <lineage>
        <taxon>Eukaryota</taxon>
        <taxon>Metazoa</taxon>
        <taxon>Cnidaria</taxon>
        <taxon>Anthozoa</taxon>
        <taxon>Hexacorallia</taxon>
        <taxon>Scleractinia</taxon>
        <taxon>Fungiina</taxon>
        <taxon>Poritidae</taxon>
        <taxon>Porites</taxon>
    </lineage>
</organism>
<evidence type="ECO:0000256" key="2">
    <source>
        <dbReference type="ARBA" id="ARBA00022448"/>
    </source>
</evidence>
<feature type="transmembrane region" description="Helical" evidence="6">
    <location>
        <begin position="315"/>
        <end position="337"/>
    </location>
</feature>
<keyword evidence="4 6" id="KW-1133">Transmembrane helix</keyword>
<dbReference type="InterPro" id="IPR036259">
    <property type="entry name" value="MFS_trans_sf"/>
</dbReference>
<feature type="transmembrane region" description="Helical" evidence="6">
    <location>
        <begin position="55"/>
        <end position="75"/>
    </location>
</feature>
<dbReference type="Proteomes" id="UP001159427">
    <property type="component" value="Unassembled WGS sequence"/>
</dbReference>